<sequence>MDQSTSISRKQPSTLRRSISTPSLCCGGSTTAECCGGTTASFAALCLCAPCSVVNLVVLAFYKVPRGICRRAIRRMRRRPSAKKEVLESGGDCDQKKLCKVGSSHFAVHPLESKDDEDDGLVDEKEDEAVIALEKEMWNRFHSGGFWRSLSRAETASPH</sequence>
<evidence type="ECO:0000256" key="1">
    <source>
        <dbReference type="SAM" id="Phobius"/>
    </source>
</evidence>
<dbReference type="Proteomes" id="UP000694864">
    <property type="component" value="Chromosome 20"/>
</dbReference>
<dbReference type="PANTHER" id="PTHR33264">
    <property type="entry name" value="EXPRESSED PROTEIN"/>
    <property type="match status" value="1"/>
</dbReference>
<dbReference type="PANTHER" id="PTHR33264:SF24">
    <property type="entry name" value="GB|AAF02136.1"/>
    <property type="match status" value="1"/>
</dbReference>
<feature type="transmembrane region" description="Helical" evidence="1">
    <location>
        <begin position="42"/>
        <end position="62"/>
    </location>
</feature>
<keyword evidence="1" id="KW-0812">Transmembrane</keyword>
<gene>
    <name evidence="3" type="primary">LOC104768832</name>
</gene>
<keyword evidence="1" id="KW-0472">Membrane</keyword>
<dbReference type="GeneID" id="104768832"/>
<name>A0ABM0XUH1_CAMSA</name>
<keyword evidence="2" id="KW-1185">Reference proteome</keyword>
<evidence type="ECO:0000313" key="2">
    <source>
        <dbReference type="Proteomes" id="UP000694864"/>
    </source>
</evidence>
<keyword evidence="1" id="KW-1133">Transmembrane helix</keyword>
<dbReference type="RefSeq" id="XP_010491196.1">
    <property type="nucleotide sequence ID" value="XM_010492894.2"/>
</dbReference>
<reference evidence="3" key="2">
    <citation type="submission" date="2025-08" db="UniProtKB">
        <authorList>
            <consortium name="RefSeq"/>
        </authorList>
    </citation>
    <scope>IDENTIFICATION</scope>
    <source>
        <tissue evidence="3">Leaf</tissue>
    </source>
</reference>
<evidence type="ECO:0000313" key="3">
    <source>
        <dbReference type="RefSeq" id="XP_010491196.1"/>
    </source>
</evidence>
<reference evidence="2" key="1">
    <citation type="journal article" date="2014" name="Nat. Commun.">
        <title>The emerging biofuel crop Camelina sativa retains a highly undifferentiated hexaploid genome structure.</title>
        <authorList>
            <person name="Kagale S."/>
            <person name="Koh C."/>
            <person name="Nixon J."/>
            <person name="Bollina V."/>
            <person name="Clarke W.E."/>
            <person name="Tuteja R."/>
            <person name="Spillane C."/>
            <person name="Robinson S.J."/>
            <person name="Links M.G."/>
            <person name="Clarke C."/>
            <person name="Higgins E.E."/>
            <person name="Huebert T."/>
            <person name="Sharpe A.G."/>
            <person name="Parkin I.A."/>
        </authorList>
    </citation>
    <scope>NUCLEOTIDE SEQUENCE [LARGE SCALE GENOMIC DNA]</scope>
    <source>
        <strain evidence="2">cv. DH55</strain>
    </source>
</reference>
<proteinExistence type="predicted"/>
<organism evidence="2 3">
    <name type="scientific">Camelina sativa</name>
    <name type="common">False flax</name>
    <name type="synonym">Myagrum sativum</name>
    <dbReference type="NCBI Taxonomy" id="90675"/>
    <lineage>
        <taxon>Eukaryota</taxon>
        <taxon>Viridiplantae</taxon>
        <taxon>Streptophyta</taxon>
        <taxon>Embryophyta</taxon>
        <taxon>Tracheophyta</taxon>
        <taxon>Spermatophyta</taxon>
        <taxon>Magnoliopsida</taxon>
        <taxon>eudicotyledons</taxon>
        <taxon>Gunneridae</taxon>
        <taxon>Pentapetalae</taxon>
        <taxon>rosids</taxon>
        <taxon>malvids</taxon>
        <taxon>Brassicales</taxon>
        <taxon>Brassicaceae</taxon>
        <taxon>Camelineae</taxon>
        <taxon>Camelina</taxon>
    </lineage>
</organism>
<protein>
    <submittedName>
        <fullName evidence="3">Uncharacterized protein LOC104768832</fullName>
    </submittedName>
</protein>
<accession>A0ABM0XUH1</accession>